<evidence type="ECO:0008006" key="3">
    <source>
        <dbReference type="Google" id="ProtNLM"/>
    </source>
</evidence>
<accession>A0A518D7L3</accession>
<keyword evidence="2" id="KW-1185">Reference proteome</keyword>
<name>A0A518D7L3_9BACT</name>
<proteinExistence type="predicted"/>
<organism evidence="1 2">
    <name type="scientific">Pirellulimonas nuda</name>
    <dbReference type="NCBI Taxonomy" id="2528009"/>
    <lineage>
        <taxon>Bacteria</taxon>
        <taxon>Pseudomonadati</taxon>
        <taxon>Planctomycetota</taxon>
        <taxon>Planctomycetia</taxon>
        <taxon>Pirellulales</taxon>
        <taxon>Lacipirellulaceae</taxon>
        <taxon>Pirellulimonas</taxon>
    </lineage>
</organism>
<gene>
    <name evidence="1" type="ORF">Pla175_08360</name>
</gene>
<dbReference type="PANTHER" id="PTHR39337:SF1">
    <property type="entry name" value="BLR5642 PROTEIN"/>
    <property type="match status" value="1"/>
</dbReference>
<dbReference type="PANTHER" id="PTHR39337">
    <property type="entry name" value="BLR5642 PROTEIN"/>
    <property type="match status" value="1"/>
</dbReference>
<dbReference type="Proteomes" id="UP000317429">
    <property type="component" value="Chromosome"/>
</dbReference>
<evidence type="ECO:0000313" key="2">
    <source>
        <dbReference type="Proteomes" id="UP000317429"/>
    </source>
</evidence>
<dbReference type="KEGG" id="pnd:Pla175_08360"/>
<evidence type="ECO:0000313" key="1">
    <source>
        <dbReference type="EMBL" id="QDU87474.1"/>
    </source>
</evidence>
<dbReference type="OrthoDB" id="9789109at2"/>
<sequence>MTNLQFAIRSHVLTIGHSRHSMERFLELLQAHQVTAIADVRSTPHSRTDHFCQAPLRIALEQAGVRYAYLGQELGARRDEPECYVDGQAVYDRVARLPAFAAGVERLRRGAQRFRIALMCAEKEPLDCHRSVLIARYLALAGWRVEHILADGSLEPHAETDRRLVGMMGIERSLFEPQQGWDDLVAQAYSARACELAYRPV</sequence>
<dbReference type="Pfam" id="PF04343">
    <property type="entry name" value="DUF488"/>
    <property type="match status" value="1"/>
</dbReference>
<dbReference type="EMBL" id="CP036291">
    <property type="protein sequence ID" value="QDU87474.1"/>
    <property type="molecule type" value="Genomic_DNA"/>
</dbReference>
<dbReference type="AlphaFoldDB" id="A0A518D7L3"/>
<protein>
    <recommendedName>
        <fullName evidence="3">DUF488 domain-containing protein</fullName>
    </recommendedName>
</protein>
<dbReference type="RefSeq" id="WP_145281434.1">
    <property type="nucleotide sequence ID" value="NZ_CP036291.1"/>
</dbReference>
<dbReference type="InterPro" id="IPR007438">
    <property type="entry name" value="DUF488"/>
</dbReference>
<reference evidence="1 2" key="1">
    <citation type="submission" date="2019-02" db="EMBL/GenBank/DDBJ databases">
        <title>Deep-cultivation of Planctomycetes and their phenomic and genomic characterization uncovers novel biology.</title>
        <authorList>
            <person name="Wiegand S."/>
            <person name="Jogler M."/>
            <person name="Boedeker C."/>
            <person name="Pinto D."/>
            <person name="Vollmers J."/>
            <person name="Rivas-Marin E."/>
            <person name="Kohn T."/>
            <person name="Peeters S.H."/>
            <person name="Heuer A."/>
            <person name="Rast P."/>
            <person name="Oberbeckmann S."/>
            <person name="Bunk B."/>
            <person name="Jeske O."/>
            <person name="Meyerdierks A."/>
            <person name="Storesund J.E."/>
            <person name="Kallscheuer N."/>
            <person name="Luecker S."/>
            <person name="Lage O.M."/>
            <person name="Pohl T."/>
            <person name="Merkel B.J."/>
            <person name="Hornburger P."/>
            <person name="Mueller R.-W."/>
            <person name="Bruemmer F."/>
            <person name="Labrenz M."/>
            <person name="Spormann A.M."/>
            <person name="Op den Camp H."/>
            <person name="Overmann J."/>
            <person name="Amann R."/>
            <person name="Jetten M.S.M."/>
            <person name="Mascher T."/>
            <person name="Medema M.H."/>
            <person name="Devos D.P."/>
            <person name="Kaster A.-K."/>
            <person name="Ovreas L."/>
            <person name="Rohde M."/>
            <person name="Galperin M.Y."/>
            <person name="Jogler C."/>
        </authorList>
    </citation>
    <scope>NUCLEOTIDE SEQUENCE [LARGE SCALE GENOMIC DNA]</scope>
    <source>
        <strain evidence="1 2">Pla175</strain>
    </source>
</reference>